<dbReference type="AlphaFoldDB" id="A0A183V8K4"/>
<name>A0A183V8K4_TOXCA</name>
<gene>
    <name evidence="2" type="ORF">TCNE_LOCUS17074</name>
</gene>
<feature type="compositionally biased region" description="Basic and acidic residues" evidence="1">
    <location>
        <begin position="40"/>
        <end position="55"/>
    </location>
</feature>
<keyword evidence="3" id="KW-1185">Reference proteome</keyword>
<evidence type="ECO:0000313" key="4">
    <source>
        <dbReference type="WBParaSite" id="TCNE_0001707501-mRNA-1"/>
    </source>
</evidence>
<organism evidence="3 4">
    <name type="scientific">Toxocara canis</name>
    <name type="common">Canine roundworm</name>
    <dbReference type="NCBI Taxonomy" id="6265"/>
    <lineage>
        <taxon>Eukaryota</taxon>
        <taxon>Metazoa</taxon>
        <taxon>Ecdysozoa</taxon>
        <taxon>Nematoda</taxon>
        <taxon>Chromadorea</taxon>
        <taxon>Rhabditida</taxon>
        <taxon>Spirurina</taxon>
        <taxon>Ascaridomorpha</taxon>
        <taxon>Ascaridoidea</taxon>
        <taxon>Toxocaridae</taxon>
        <taxon>Toxocara</taxon>
    </lineage>
</organism>
<dbReference type="Proteomes" id="UP000050794">
    <property type="component" value="Unassembled WGS sequence"/>
</dbReference>
<proteinExistence type="predicted"/>
<protein>
    <submittedName>
        <fullName evidence="2 4">Uncharacterized protein</fullName>
    </submittedName>
</protein>
<feature type="region of interest" description="Disordered" evidence="1">
    <location>
        <begin position="23"/>
        <end position="55"/>
    </location>
</feature>
<dbReference type="WBParaSite" id="TCNE_0001707501-mRNA-1">
    <property type="protein sequence ID" value="TCNE_0001707501-mRNA-1"/>
    <property type="gene ID" value="TCNE_0001707501"/>
</dbReference>
<reference evidence="4" key="1">
    <citation type="submission" date="2016-06" db="UniProtKB">
        <authorList>
            <consortium name="WormBaseParasite"/>
        </authorList>
    </citation>
    <scope>IDENTIFICATION</scope>
</reference>
<reference evidence="2 3" key="2">
    <citation type="submission" date="2018-11" db="EMBL/GenBank/DDBJ databases">
        <authorList>
            <consortium name="Pathogen Informatics"/>
        </authorList>
    </citation>
    <scope>NUCLEOTIDE SEQUENCE [LARGE SCALE GENOMIC DNA]</scope>
</reference>
<evidence type="ECO:0000313" key="3">
    <source>
        <dbReference type="Proteomes" id="UP000050794"/>
    </source>
</evidence>
<sequence>MRTPCIVPATRIALRRFASNPREARGSHLGVPFKRGQNHQQKDEEQAVHWERGGVESRGTETLSLNVVISVERFDSDMVGTKGDDRQISPCTSQRFAELIANKDNRGID</sequence>
<evidence type="ECO:0000256" key="1">
    <source>
        <dbReference type="SAM" id="MobiDB-lite"/>
    </source>
</evidence>
<accession>A0A183V8K4</accession>
<dbReference type="EMBL" id="UYWY01024128">
    <property type="protein sequence ID" value="VDM48395.1"/>
    <property type="molecule type" value="Genomic_DNA"/>
</dbReference>
<evidence type="ECO:0000313" key="2">
    <source>
        <dbReference type="EMBL" id="VDM48395.1"/>
    </source>
</evidence>